<evidence type="ECO:0000313" key="2">
    <source>
        <dbReference type="EMBL" id="XAH74486.1"/>
    </source>
</evidence>
<evidence type="ECO:0000313" key="3">
    <source>
        <dbReference type="Proteomes" id="UP001451571"/>
    </source>
</evidence>
<dbReference type="Proteomes" id="UP001451571">
    <property type="component" value="Chromosome"/>
</dbReference>
<dbReference type="InterPro" id="IPR031584">
    <property type="entry name" value="Put_ABC_export"/>
</dbReference>
<name>A0ABZ3EW66_9FIRM</name>
<proteinExistence type="predicted"/>
<keyword evidence="1" id="KW-0472">Membrane</keyword>
<feature type="transmembrane region" description="Helical" evidence="1">
    <location>
        <begin position="137"/>
        <end position="162"/>
    </location>
</feature>
<protein>
    <submittedName>
        <fullName evidence="2">ABC exporter domain-containing protein</fullName>
    </submittedName>
</protein>
<feature type="transmembrane region" description="Helical" evidence="1">
    <location>
        <begin position="350"/>
        <end position="373"/>
    </location>
</feature>
<accession>A0ABZ3EW66</accession>
<feature type="transmembrane region" description="Helical" evidence="1">
    <location>
        <begin position="422"/>
        <end position="441"/>
    </location>
</feature>
<feature type="transmembrane region" description="Helical" evidence="1">
    <location>
        <begin position="105"/>
        <end position="125"/>
    </location>
</feature>
<sequence>MKSHFYLLRTSIKNRFKDVLRKPGKLVLYLLIVLGFIGALAASLFGATQSKGDLPASYLLAVFFAFLTLFYGMAIQKGLASGDAIFEMNDVNLLFVSPVNPRATLLYGIIRLAGMSFWAGFFILFQGSTLANFGVGFGGVLILFVAFILNMMVLTLLTLVIYSITNGKPVRKRIVRIFAVAIFFPLIVSFITSYLTNGDFFLSLNNIIASPILAVTPFIGWASAGAISLINGNLLAGFGWLALLFFSGVGMLLYIMLSRSDYYEDALVATETAYEKKRAATEGDVQATGSTMAKVKVKKTGLSGKGAHVFLYKHLRETFRKNRFGFFSMYTIITAGFIIGASIFVLNGDYIITVLQVLMWIQIFMIGTGRGLLEIYSHYLYMIPSSPFKKAVWSNMELIARTFVESVLFLCIPGLLMRSNPIIILCSMLVYVLFSFLLLGVNYLSMRWTETNISQGIEIMIYFFVVVLFMAPGLVAALIIGYSMHSFGGTVLALLILSGWELTVAFVCFALSKNILHNCDMPSMKQAAK</sequence>
<reference evidence="2 3" key="1">
    <citation type="submission" date="2024-02" db="EMBL/GenBank/DDBJ databases">
        <title>Bacterial strain from lacustrine sediment.</title>
        <authorList>
            <person name="Petit C."/>
            <person name="Fadhlaoui K."/>
        </authorList>
    </citation>
    <scope>NUCLEOTIDE SEQUENCE [LARGE SCALE GENOMIC DNA]</scope>
    <source>
        <strain evidence="2 3">IPX-CK</strain>
    </source>
</reference>
<feature type="transmembrane region" description="Helical" evidence="1">
    <location>
        <begin position="398"/>
        <end position="416"/>
    </location>
</feature>
<evidence type="ECO:0000256" key="1">
    <source>
        <dbReference type="SAM" id="Phobius"/>
    </source>
</evidence>
<keyword evidence="1" id="KW-0812">Transmembrane</keyword>
<feature type="transmembrane region" description="Helical" evidence="1">
    <location>
        <begin position="324"/>
        <end position="344"/>
    </location>
</feature>
<feature type="transmembrane region" description="Helical" evidence="1">
    <location>
        <begin position="490"/>
        <end position="511"/>
    </location>
</feature>
<feature type="transmembrane region" description="Helical" evidence="1">
    <location>
        <begin position="174"/>
        <end position="195"/>
    </location>
</feature>
<feature type="transmembrane region" description="Helical" evidence="1">
    <location>
        <begin position="238"/>
        <end position="257"/>
    </location>
</feature>
<keyword evidence="1" id="KW-1133">Transmembrane helix</keyword>
<gene>
    <name evidence="2" type="ORF">V6984_01615</name>
</gene>
<keyword evidence="3" id="KW-1185">Reference proteome</keyword>
<feature type="transmembrane region" description="Helical" evidence="1">
    <location>
        <begin position="26"/>
        <end position="45"/>
    </location>
</feature>
<dbReference type="RefSeq" id="WP_342758078.1">
    <property type="nucleotide sequence ID" value="NZ_CP146256.1"/>
</dbReference>
<feature type="transmembrane region" description="Helical" evidence="1">
    <location>
        <begin position="461"/>
        <end position="484"/>
    </location>
</feature>
<dbReference type="Pfam" id="PF16962">
    <property type="entry name" value="ABC_export"/>
    <property type="match status" value="1"/>
</dbReference>
<dbReference type="EMBL" id="CP146256">
    <property type="protein sequence ID" value="XAH74486.1"/>
    <property type="molecule type" value="Genomic_DNA"/>
</dbReference>
<feature type="transmembrane region" description="Helical" evidence="1">
    <location>
        <begin position="57"/>
        <end position="75"/>
    </location>
</feature>
<organism evidence="2 3">
    <name type="scientific">Kineothrix sedimenti</name>
    <dbReference type="NCBI Taxonomy" id="3123317"/>
    <lineage>
        <taxon>Bacteria</taxon>
        <taxon>Bacillati</taxon>
        <taxon>Bacillota</taxon>
        <taxon>Clostridia</taxon>
        <taxon>Lachnospirales</taxon>
        <taxon>Lachnospiraceae</taxon>
        <taxon>Kineothrix</taxon>
    </lineage>
</organism>